<gene>
    <name evidence="2" type="ORF">COS91_08135</name>
</gene>
<evidence type="ECO:0000313" key="3">
    <source>
        <dbReference type="Proteomes" id="UP000229227"/>
    </source>
</evidence>
<dbReference type="InterPro" id="IPR002782">
    <property type="entry name" value="Mut7-C_RNAse_dom"/>
</dbReference>
<name>A0A2M6ZEA9_9BACT</name>
<comment type="caution">
    <text evidence="2">The sequence shown here is derived from an EMBL/GenBank/DDBJ whole genome shotgun (WGS) entry which is preliminary data.</text>
</comment>
<dbReference type="EMBL" id="PEWN01000136">
    <property type="protein sequence ID" value="PIU50742.1"/>
    <property type="molecule type" value="Genomic_DNA"/>
</dbReference>
<protein>
    <recommendedName>
        <fullName evidence="1">Mut7-C RNAse domain-containing protein</fullName>
    </recommendedName>
</protein>
<dbReference type="Proteomes" id="UP000229227">
    <property type="component" value="Unassembled WGS sequence"/>
</dbReference>
<accession>A0A2M6ZEA9</accession>
<sequence length="155" mass="18028">MKFIADSMLGTLAKWLRIFGYDVLYEPTWKKENMINLSLREGRIILTRDTHLTKKIGLKVLLIKEDGVENQLKQVINELSLTIDESMIFTRCTICNVLLKIVPKQETKDKVPSYVYSTQNEFRLCQNCNRIYWSGTHLESVKRRGDGLFSTHSGR</sequence>
<dbReference type="PANTHER" id="PTHR39081:SF1">
    <property type="entry name" value="MUT7-C RNASE DOMAIN-CONTAINING PROTEIN"/>
    <property type="match status" value="1"/>
</dbReference>
<evidence type="ECO:0000259" key="1">
    <source>
        <dbReference type="Pfam" id="PF01927"/>
    </source>
</evidence>
<organism evidence="2 3">
    <name type="scientific">Candidatus Desantisbacteria bacterium CG07_land_8_20_14_0_80_39_15</name>
    <dbReference type="NCBI Taxonomy" id="1974549"/>
    <lineage>
        <taxon>Bacteria</taxon>
        <taxon>Candidatus Desantisiibacteriota</taxon>
    </lineage>
</organism>
<dbReference type="AlphaFoldDB" id="A0A2M6ZEA9"/>
<proteinExistence type="predicted"/>
<dbReference type="PANTHER" id="PTHR39081">
    <property type="entry name" value="MUT7-C DOMAIN-CONTAINING PROTEIN"/>
    <property type="match status" value="1"/>
</dbReference>
<reference evidence="3" key="1">
    <citation type="submission" date="2017-09" db="EMBL/GenBank/DDBJ databases">
        <title>Depth-based differentiation of microbial function through sediment-hosted aquifers and enrichment of novel symbionts in the deep terrestrial subsurface.</title>
        <authorList>
            <person name="Probst A.J."/>
            <person name="Ladd B."/>
            <person name="Jarett J.K."/>
            <person name="Geller-Mcgrath D.E."/>
            <person name="Sieber C.M.K."/>
            <person name="Emerson J.B."/>
            <person name="Anantharaman K."/>
            <person name="Thomas B.C."/>
            <person name="Malmstrom R."/>
            <person name="Stieglmeier M."/>
            <person name="Klingl A."/>
            <person name="Woyke T."/>
            <person name="Ryan C.M."/>
            <person name="Banfield J.F."/>
        </authorList>
    </citation>
    <scope>NUCLEOTIDE SEQUENCE [LARGE SCALE GENOMIC DNA]</scope>
</reference>
<dbReference type="Pfam" id="PF01927">
    <property type="entry name" value="Mut7-C"/>
    <property type="match status" value="1"/>
</dbReference>
<evidence type="ECO:0000313" key="2">
    <source>
        <dbReference type="EMBL" id="PIU50742.1"/>
    </source>
</evidence>
<feature type="domain" description="Mut7-C RNAse" evidence="1">
    <location>
        <begin position="1"/>
        <end position="143"/>
    </location>
</feature>